<dbReference type="GO" id="GO:0015031">
    <property type="term" value="P:protein transport"/>
    <property type="evidence" value="ECO:0007669"/>
    <property type="project" value="UniProtKB-KW"/>
</dbReference>
<feature type="signal peptide" evidence="8">
    <location>
        <begin position="1"/>
        <end position="22"/>
    </location>
</feature>
<evidence type="ECO:0000256" key="3">
    <source>
        <dbReference type="ARBA" id="ARBA00022475"/>
    </source>
</evidence>
<dbReference type="RefSeq" id="WP_158269207.1">
    <property type="nucleotide sequence ID" value="NZ_QBKT01000012.1"/>
</dbReference>
<keyword evidence="8" id="KW-0732">Signal</keyword>
<keyword evidence="7" id="KW-0813">Transport</keyword>
<dbReference type="EMBL" id="QBKT01000012">
    <property type="protein sequence ID" value="PTX58764.1"/>
    <property type="molecule type" value="Genomic_DNA"/>
</dbReference>
<proteinExistence type="inferred from homology"/>
<evidence type="ECO:0000256" key="2">
    <source>
        <dbReference type="ARBA" id="ARBA00005811"/>
    </source>
</evidence>
<dbReference type="GO" id="GO:0022857">
    <property type="term" value="F:transmembrane transporter activity"/>
    <property type="evidence" value="ECO:0007669"/>
    <property type="project" value="InterPro"/>
</dbReference>
<keyword evidence="7" id="KW-0653">Protein transport</keyword>
<dbReference type="Gene3D" id="3.30.420.270">
    <property type="match status" value="1"/>
</dbReference>
<evidence type="ECO:0000313" key="9">
    <source>
        <dbReference type="EMBL" id="PTX58764.1"/>
    </source>
</evidence>
<keyword evidence="3" id="KW-1003">Cell membrane</keyword>
<comment type="caution">
    <text evidence="9">The sequence shown here is derived from an EMBL/GenBank/DDBJ whole genome shotgun (WGS) entry which is preliminary data.</text>
</comment>
<dbReference type="Pfam" id="PF02472">
    <property type="entry name" value="ExbD"/>
    <property type="match status" value="1"/>
</dbReference>
<evidence type="ECO:0000256" key="7">
    <source>
        <dbReference type="RuleBase" id="RU003879"/>
    </source>
</evidence>
<comment type="similarity">
    <text evidence="2 7">Belongs to the ExbD/TolR family.</text>
</comment>
<dbReference type="OrthoDB" id="1442765at2"/>
<keyword evidence="5" id="KW-1133">Transmembrane helix</keyword>
<name>A0A2T6BRU3_9FLAO</name>
<accession>A0A2T6BRU3</accession>
<evidence type="ECO:0000256" key="8">
    <source>
        <dbReference type="SAM" id="SignalP"/>
    </source>
</evidence>
<keyword evidence="4 7" id="KW-0812">Transmembrane</keyword>
<gene>
    <name evidence="9" type="ORF">C8N46_11272</name>
</gene>
<evidence type="ECO:0000256" key="4">
    <source>
        <dbReference type="ARBA" id="ARBA00022692"/>
    </source>
</evidence>
<protein>
    <submittedName>
        <fullName evidence="9">Biopolymer transport protein ExbD/TolR</fullName>
    </submittedName>
</protein>
<evidence type="ECO:0000256" key="5">
    <source>
        <dbReference type="ARBA" id="ARBA00022989"/>
    </source>
</evidence>
<sequence>MRINIKSLLILGLLFAFTAAFGQDKTLETETAFMNCVYEALPDKGAKFKEVLDTAEKKLIKIKYLKDAKGESYVEIYKDIRNMFSPELKDLGVATYMAEIQGQLSNLETSKCMEAVFGSPKFENSKLSKMLVLIQSIAKYEDGETLTNDILKIVKPEDFTHDYYRMTTFTMLEAMNQVDDSGINFELPDKDEEEFTEEELKNAFKIEIFEDQKVTLNNEEVAIDAIKSKVKKYLKKNKAESILIFKSDRAANYKNFMTIQSQIVTAFEEVREELAQEKYKTPFESLTESQKEEIKNIYPLRIKEDYEE</sequence>
<dbReference type="GO" id="GO:0005886">
    <property type="term" value="C:plasma membrane"/>
    <property type="evidence" value="ECO:0007669"/>
    <property type="project" value="UniProtKB-SubCell"/>
</dbReference>
<dbReference type="Proteomes" id="UP000244090">
    <property type="component" value="Unassembled WGS sequence"/>
</dbReference>
<organism evidence="9 10">
    <name type="scientific">Kordia periserrulae</name>
    <dbReference type="NCBI Taxonomy" id="701523"/>
    <lineage>
        <taxon>Bacteria</taxon>
        <taxon>Pseudomonadati</taxon>
        <taxon>Bacteroidota</taxon>
        <taxon>Flavobacteriia</taxon>
        <taxon>Flavobacteriales</taxon>
        <taxon>Flavobacteriaceae</taxon>
        <taxon>Kordia</taxon>
    </lineage>
</organism>
<comment type="subcellular location">
    <subcellularLocation>
        <location evidence="1">Cell membrane</location>
        <topology evidence="1">Single-pass membrane protein</topology>
    </subcellularLocation>
    <subcellularLocation>
        <location evidence="7">Cell membrane</location>
        <topology evidence="7">Single-pass type II membrane protein</topology>
    </subcellularLocation>
</comment>
<dbReference type="AlphaFoldDB" id="A0A2T6BRU3"/>
<reference evidence="9 10" key="1">
    <citation type="submission" date="2018-04" db="EMBL/GenBank/DDBJ databases">
        <title>Genomic Encyclopedia of Archaeal and Bacterial Type Strains, Phase II (KMG-II): from individual species to whole genera.</title>
        <authorList>
            <person name="Goeker M."/>
        </authorList>
    </citation>
    <scope>NUCLEOTIDE SEQUENCE [LARGE SCALE GENOMIC DNA]</scope>
    <source>
        <strain evidence="9 10">DSM 25731</strain>
    </source>
</reference>
<feature type="chain" id="PRO_5015769239" evidence="8">
    <location>
        <begin position="23"/>
        <end position="308"/>
    </location>
</feature>
<evidence type="ECO:0000313" key="10">
    <source>
        <dbReference type="Proteomes" id="UP000244090"/>
    </source>
</evidence>
<dbReference type="InterPro" id="IPR003400">
    <property type="entry name" value="ExbD"/>
</dbReference>
<evidence type="ECO:0000256" key="6">
    <source>
        <dbReference type="ARBA" id="ARBA00023136"/>
    </source>
</evidence>
<keyword evidence="10" id="KW-1185">Reference proteome</keyword>
<keyword evidence="6" id="KW-0472">Membrane</keyword>
<evidence type="ECO:0000256" key="1">
    <source>
        <dbReference type="ARBA" id="ARBA00004162"/>
    </source>
</evidence>